<sequence length="99" mass="11131">MDVEEGKSVMERIAAIKESSLQHSAPCKWGSLYHTDSLPVDTKTRVVPVQGPPRSFFGKLSADVLNAARLRDLGWLRRFALLKIISSLWYDTLCLVKNT</sequence>
<gene>
    <name evidence="1" type="ORF">CIHG_03566</name>
</gene>
<proteinExistence type="predicted"/>
<protein>
    <submittedName>
        <fullName evidence="1">Uncharacterized protein</fullName>
    </submittedName>
</protein>
<dbReference type="EMBL" id="DS016990">
    <property type="protein sequence ID" value="KMU86035.1"/>
    <property type="molecule type" value="Genomic_DNA"/>
</dbReference>
<dbReference type="VEuPathDB" id="FungiDB:CIHG_03566"/>
<name>A0A0J8RLN1_COCIT</name>
<evidence type="ECO:0000313" key="2">
    <source>
        <dbReference type="Proteomes" id="UP000054563"/>
    </source>
</evidence>
<evidence type="ECO:0000313" key="1">
    <source>
        <dbReference type="EMBL" id="KMU86035.1"/>
    </source>
</evidence>
<accession>A0A0J8RLN1</accession>
<dbReference type="AlphaFoldDB" id="A0A0J8RLN1"/>
<organism evidence="1 2">
    <name type="scientific">Coccidioides immitis H538.4</name>
    <dbReference type="NCBI Taxonomy" id="396776"/>
    <lineage>
        <taxon>Eukaryota</taxon>
        <taxon>Fungi</taxon>
        <taxon>Dikarya</taxon>
        <taxon>Ascomycota</taxon>
        <taxon>Pezizomycotina</taxon>
        <taxon>Eurotiomycetes</taxon>
        <taxon>Eurotiomycetidae</taxon>
        <taxon>Onygenales</taxon>
        <taxon>Onygenaceae</taxon>
        <taxon>Coccidioides</taxon>
    </lineage>
</organism>
<dbReference type="Proteomes" id="UP000054563">
    <property type="component" value="Unassembled WGS sequence"/>
</dbReference>
<reference evidence="2" key="1">
    <citation type="journal article" date="2010" name="Genome Res.">
        <title>Population genomic sequencing of Coccidioides fungi reveals recent hybridization and transposon control.</title>
        <authorList>
            <person name="Neafsey D.E."/>
            <person name="Barker B.M."/>
            <person name="Sharpton T.J."/>
            <person name="Stajich J.E."/>
            <person name="Park D.J."/>
            <person name="Whiston E."/>
            <person name="Hung C.-Y."/>
            <person name="McMahan C."/>
            <person name="White J."/>
            <person name="Sykes S."/>
            <person name="Heiman D."/>
            <person name="Young S."/>
            <person name="Zeng Q."/>
            <person name="Abouelleil A."/>
            <person name="Aftuck L."/>
            <person name="Bessette D."/>
            <person name="Brown A."/>
            <person name="FitzGerald M."/>
            <person name="Lui A."/>
            <person name="Macdonald J.P."/>
            <person name="Priest M."/>
            <person name="Orbach M.J."/>
            <person name="Galgiani J.N."/>
            <person name="Kirkland T.N."/>
            <person name="Cole G.T."/>
            <person name="Birren B.W."/>
            <person name="Henn M.R."/>
            <person name="Taylor J.W."/>
            <person name="Rounsley S.D."/>
        </authorList>
    </citation>
    <scope>NUCLEOTIDE SEQUENCE [LARGE SCALE GENOMIC DNA]</scope>
    <source>
        <strain evidence="2">H538.4</strain>
    </source>
</reference>